<dbReference type="OrthoDB" id="884237at2"/>
<dbReference type="AlphaFoldDB" id="A0A428JXU6"/>
<dbReference type="RefSeq" id="WP_125440486.1">
    <property type="nucleotide sequence ID" value="NZ_RWIU01000010.1"/>
</dbReference>
<gene>
    <name evidence="1" type="ORF">EI293_20810</name>
</gene>
<protein>
    <submittedName>
        <fullName evidence="1">Uncharacterized protein</fullName>
    </submittedName>
</protein>
<organism evidence="1 2">
    <name type="scientific">Hymenobacter perfusus</name>
    <dbReference type="NCBI Taxonomy" id="1236770"/>
    <lineage>
        <taxon>Bacteria</taxon>
        <taxon>Pseudomonadati</taxon>
        <taxon>Bacteroidota</taxon>
        <taxon>Cytophagia</taxon>
        <taxon>Cytophagales</taxon>
        <taxon>Hymenobacteraceae</taxon>
        <taxon>Hymenobacter</taxon>
    </lineage>
</organism>
<reference evidence="1 2" key="1">
    <citation type="submission" date="2018-12" db="EMBL/GenBank/DDBJ databases">
        <authorList>
            <person name="Feng G."/>
            <person name="Zhu H."/>
        </authorList>
    </citation>
    <scope>NUCLEOTIDE SEQUENCE [LARGE SCALE GENOMIC DNA]</scope>
    <source>
        <strain evidence="1 2">LMG 26000</strain>
    </source>
</reference>
<sequence>MKAPKIVTHVGLTLDLSQVKCFKLSPFTSSENDCRQLVVEYSTRTDYVWHPGTQQWESLPIAEIIRYDFPSYELAQAYVREWETLWQDYLDEHAH</sequence>
<evidence type="ECO:0000313" key="2">
    <source>
        <dbReference type="Proteomes" id="UP000270291"/>
    </source>
</evidence>
<keyword evidence="2" id="KW-1185">Reference proteome</keyword>
<dbReference type="Proteomes" id="UP000270291">
    <property type="component" value="Unassembled WGS sequence"/>
</dbReference>
<comment type="caution">
    <text evidence="1">The sequence shown here is derived from an EMBL/GenBank/DDBJ whole genome shotgun (WGS) entry which is preliminary data.</text>
</comment>
<proteinExistence type="predicted"/>
<name>A0A428JXU6_9BACT</name>
<evidence type="ECO:0000313" key="1">
    <source>
        <dbReference type="EMBL" id="RSK38965.1"/>
    </source>
</evidence>
<dbReference type="EMBL" id="RWIU01000010">
    <property type="protein sequence ID" value="RSK38965.1"/>
    <property type="molecule type" value="Genomic_DNA"/>
</dbReference>
<accession>A0A428JXU6</accession>